<evidence type="ECO:0000313" key="2">
    <source>
        <dbReference type="EMBL" id="MCU5783434.1"/>
    </source>
</evidence>
<reference evidence="2" key="1">
    <citation type="submission" date="2012-09" db="EMBL/GenBank/DDBJ databases">
        <title>Genome Sequence of alkane-degrading Bacterium Alcanivorax balearicus MACL04.</title>
        <authorList>
            <person name="Lai Q."/>
            <person name="Shao Z."/>
        </authorList>
    </citation>
    <scope>NUCLEOTIDE SEQUENCE</scope>
    <source>
        <strain evidence="2">MACL04</strain>
    </source>
</reference>
<feature type="chain" id="PRO_5047451044" evidence="1">
    <location>
        <begin position="20"/>
        <end position="156"/>
    </location>
</feature>
<name>A0ABT2R0Y6_9GAMM</name>
<dbReference type="RefSeq" id="WP_262461041.1">
    <property type="nucleotide sequence ID" value="NZ_ARXS01000016.1"/>
</dbReference>
<protein>
    <submittedName>
        <fullName evidence="2">Uncharacterized protein</fullName>
    </submittedName>
</protein>
<accession>A0ABT2R0Y6</accession>
<evidence type="ECO:0000256" key="1">
    <source>
        <dbReference type="SAM" id="SignalP"/>
    </source>
</evidence>
<keyword evidence="1" id="KW-0732">Signal</keyword>
<keyword evidence="3" id="KW-1185">Reference proteome</keyword>
<proteinExistence type="predicted"/>
<evidence type="ECO:0000313" key="3">
    <source>
        <dbReference type="Proteomes" id="UP001064106"/>
    </source>
</evidence>
<comment type="caution">
    <text evidence="2">The sequence shown here is derived from an EMBL/GenBank/DDBJ whole genome shotgun (WGS) entry which is preliminary data.</text>
</comment>
<feature type="signal peptide" evidence="1">
    <location>
        <begin position="1"/>
        <end position="19"/>
    </location>
</feature>
<dbReference type="EMBL" id="ARXS01000016">
    <property type="protein sequence ID" value="MCU5783434.1"/>
    <property type="molecule type" value="Genomic_DNA"/>
</dbReference>
<dbReference type="PROSITE" id="PS51257">
    <property type="entry name" value="PROKAR_LIPOPROTEIN"/>
    <property type="match status" value="1"/>
</dbReference>
<organism evidence="2 3">
    <name type="scientific">Alloalcanivorax balearicus MACL04</name>
    <dbReference type="NCBI Taxonomy" id="1177182"/>
    <lineage>
        <taxon>Bacteria</taxon>
        <taxon>Pseudomonadati</taxon>
        <taxon>Pseudomonadota</taxon>
        <taxon>Gammaproteobacteria</taxon>
        <taxon>Oceanospirillales</taxon>
        <taxon>Alcanivoracaceae</taxon>
        <taxon>Alloalcanivorax</taxon>
    </lineage>
</organism>
<sequence>MIKSGLIIFFLLFGTIACAEGAKYTREECIVRINIDWGDASLNSKEATIRTITDAIRKAPDMGFNKTPASSAIQGNAREFIYYQYKDDCENRIENTKKLLRYVRDNITDLPPLEVDSGSFRPGVDTIRSSGPWWKDRETPVGERVIIDDKEYIEVE</sequence>
<dbReference type="Proteomes" id="UP001064106">
    <property type="component" value="Unassembled WGS sequence"/>
</dbReference>
<gene>
    <name evidence="2" type="ORF">MA04_02734</name>
</gene>